<comment type="subcellular location">
    <subcellularLocation>
        <location evidence="1">Mitochondrion membrane</location>
    </subcellularLocation>
</comment>
<evidence type="ECO:0008006" key="13">
    <source>
        <dbReference type="Google" id="ProtNLM"/>
    </source>
</evidence>
<dbReference type="RefSeq" id="XP_009045513.1">
    <property type="nucleotide sequence ID" value="XM_009047265.1"/>
</dbReference>
<keyword evidence="4" id="KW-0138">CF(0)</keyword>
<keyword evidence="7" id="KW-0496">Mitochondrion</keyword>
<evidence type="ECO:0000256" key="2">
    <source>
        <dbReference type="ARBA" id="ARBA00005895"/>
    </source>
</evidence>
<dbReference type="CTD" id="20248256"/>
<keyword evidence="9" id="KW-0066">ATP synthesis</keyword>
<evidence type="ECO:0000256" key="8">
    <source>
        <dbReference type="ARBA" id="ARBA00023136"/>
    </source>
</evidence>
<evidence type="ECO:0000256" key="1">
    <source>
        <dbReference type="ARBA" id="ARBA00004325"/>
    </source>
</evidence>
<dbReference type="GO" id="GO:0031966">
    <property type="term" value="C:mitochondrial membrane"/>
    <property type="evidence" value="ECO:0007669"/>
    <property type="project" value="UniProtKB-SubCell"/>
</dbReference>
<dbReference type="AlphaFoldDB" id="V4B9G7"/>
<dbReference type="GO" id="GO:1902600">
    <property type="term" value="P:proton transmembrane transport"/>
    <property type="evidence" value="ECO:0007669"/>
    <property type="project" value="UniProtKB-KW"/>
</dbReference>
<evidence type="ECO:0000256" key="7">
    <source>
        <dbReference type="ARBA" id="ARBA00023128"/>
    </source>
</evidence>
<keyword evidence="8 10" id="KW-0472">Membrane</keyword>
<dbReference type="InterPro" id="IPR019344">
    <property type="entry name" value="F1F0-ATPsyn_F_prd"/>
</dbReference>
<accession>V4B9G7</accession>
<keyword evidence="10" id="KW-1133">Transmembrane helix</keyword>
<dbReference type="Proteomes" id="UP000030746">
    <property type="component" value="Unassembled WGS sequence"/>
</dbReference>
<dbReference type="Pfam" id="PF10206">
    <property type="entry name" value="WRW"/>
    <property type="match status" value="1"/>
</dbReference>
<dbReference type="KEGG" id="lgi:LOTGIDRAFT_230289"/>
<feature type="transmembrane region" description="Helical" evidence="10">
    <location>
        <begin position="126"/>
        <end position="145"/>
    </location>
</feature>
<keyword evidence="5" id="KW-0375">Hydrogen ion transport</keyword>
<protein>
    <recommendedName>
        <fullName evidence="13">ATP synthase subunit f, mitochondrial</fullName>
    </recommendedName>
</protein>
<evidence type="ECO:0000256" key="9">
    <source>
        <dbReference type="ARBA" id="ARBA00023310"/>
    </source>
</evidence>
<dbReference type="STRING" id="225164.V4B9G7"/>
<reference evidence="11 12" key="1">
    <citation type="journal article" date="2013" name="Nature">
        <title>Insights into bilaterian evolution from three spiralian genomes.</title>
        <authorList>
            <person name="Simakov O."/>
            <person name="Marletaz F."/>
            <person name="Cho S.J."/>
            <person name="Edsinger-Gonzales E."/>
            <person name="Havlak P."/>
            <person name="Hellsten U."/>
            <person name="Kuo D.H."/>
            <person name="Larsson T."/>
            <person name="Lv J."/>
            <person name="Arendt D."/>
            <person name="Savage R."/>
            <person name="Osoegawa K."/>
            <person name="de Jong P."/>
            <person name="Grimwood J."/>
            <person name="Chapman J.A."/>
            <person name="Shapiro H."/>
            <person name="Aerts A."/>
            <person name="Otillar R.P."/>
            <person name="Terry A.Y."/>
            <person name="Boore J.L."/>
            <person name="Grigoriev I.V."/>
            <person name="Lindberg D.R."/>
            <person name="Seaver E.C."/>
            <person name="Weisblat D.A."/>
            <person name="Putnam N.H."/>
            <person name="Rokhsar D.S."/>
        </authorList>
    </citation>
    <scope>NUCLEOTIDE SEQUENCE [LARGE SCALE GENOMIC DNA]</scope>
</reference>
<evidence type="ECO:0000256" key="6">
    <source>
        <dbReference type="ARBA" id="ARBA00023065"/>
    </source>
</evidence>
<evidence type="ECO:0000256" key="10">
    <source>
        <dbReference type="SAM" id="Phobius"/>
    </source>
</evidence>
<dbReference type="OrthoDB" id="8921675at2759"/>
<evidence type="ECO:0000313" key="12">
    <source>
        <dbReference type="Proteomes" id="UP000030746"/>
    </source>
</evidence>
<dbReference type="OMA" id="PAEYNRA"/>
<keyword evidence="6" id="KW-0406">Ion transport</keyword>
<dbReference type="HOGENOM" id="CLU_1688714_0_0_1"/>
<keyword evidence="3" id="KW-0813">Transport</keyword>
<dbReference type="EMBL" id="KB199905">
    <property type="protein sequence ID" value="ESP04031.1"/>
    <property type="molecule type" value="Genomic_DNA"/>
</dbReference>
<sequence length="156" mass="18152">MGEVAKKAAAEVAVVGDSVIKPRPFFGSPIPGLRDNLNVAKVLRLKTFGIGCYPEGYNPRVHGAYHEMVFYGKPDKRFCDLTLKELPSWLTRRSYTPFALWGGVTRTVARYRHHWWFPLKASPAPIMHLLLFWYFSCYYLSFKVLHATHRKSFYHW</sequence>
<evidence type="ECO:0000256" key="3">
    <source>
        <dbReference type="ARBA" id="ARBA00022448"/>
    </source>
</evidence>
<dbReference type="GeneID" id="20248256"/>
<evidence type="ECO:0000313" key="11">
    <source>
        <dbReference type="EMBL" id="ESP04031.1"/>
    </source>
</evidence>
<dbReference type="GO" id="GO:0045259">
    <property type="term" value="C:proton-transporting ATP synthase complex"/>
    <property type="evidence" value="ECO:0007669"/>
    <property type="project" value="UniProtKB-KW"/>
</dbReference>
<name>V4B9G7_LOTGI</name>
<gene>
    <name evidence="11" type="ORF">LOTGIDRAFT_230289</name>
</gene>
<evidence type="ECO:0000256" key="5">
    <source>
        <dbReference type="ARBA" id="ARBA00022781"/>
    </source>
</evidence>
<comment type="similarity">
    <text evidence="2">Belongs to the ATPase F chain family.</text>
</comment>
<evidence type="ECO:0000256" key="4">
    <source>
        <dbReference type="ARBA" id="ARBA00022547"/>
    </source>
</evidence>
<proteinExistence type="inferred from homology"/>
<keyword evidence="10" id="KW-0812">Transmembrane</keyword>
<dbReference type="GO" id="GO:0006754">
    <property type="term" value="P:ATP biosynthetic process"/>
    <property type="evidence" value="ECO:0007669"/>
    <property type="project" value="UniProtKB-KW"/>
</dbReference>
<organism evidence="11 12">
    <name type="scientific">Lottia gigantea</name>
    <name type="common">Giant owl limpet</name>
    <dbReference type="NCBI Taxonomy" id="225164"/>
    <lineage>
        <taxon>Eukaryota</taxon>
        <taxon>Metazoa</taxon>
        <taxon>Spiralia</taxon>
        <taxon>Lophotrochozoa</taxon>
        <taxon>Mollusca</taxon>
        <taxon>Gastropoda</taxon>
        <taxon>Patellogastropoda</taxon>
        <taxon>Lottioidea</taxon>
        <taxon>Lottiidae</taxon>
        <taxon>Lottia</taxon>
    </lineage>
</organism>
<keyword evidence="12" id="KW-1185">Reference proteome</keyword>